<proteinExistence type="predicted"/>
<evidence type="ECO:0000313" key="3">
    <source>
        <dbReference type="Proteomes" id="UP000591131"/>
    </source>
</evidence>
<dbReference type="OrthoDB" id="430505at2759"/>
<sequence length="202" mass="22745">MSTPVTYLLGWLRGTRRQDILKDVTELRLGSRWIRGVDRRFLPETSEGLQRTSEQYHRFVLLTRDAATSKGACDSAAFRGLGIQERECPEDCRSYYYQFGISMTINPPPTACQPSSEVADLARITSVSSLMSNAMARAAGRPLRNRLLSPSVARADIAWPMRTDWGGHDPASPQAELMINTHSIFWPVALFIFISTTYMLKK</sequence>
<comment type="caution">
    <text evidence="2">The sequence shown here is derived from an EMBL/GenBank/DDBJ whole genome shotgun (WGS) entry which is preliminary data.</text>
</comment>
<reference evidence="2 3" key="1">
    <citation type="submission" date="2020-04" db="EMBL/GenBank/DDBJ databases">
        <title>Perkinsus chesapeaki whole genome sequence.</title>
        <authorList>
            <person name="Bogema D.R."/>
        </authorList>
    </citation>
    <scope>NUCLEOTIDE SEQUENCE [LARGE SCALE GENOMIC DNA]</scope>
    <source>
        <strain evidence="2">ATCC PRA-425</strain>
    </source>
</reference>
<name>A0A7J6N2Q5_PERCH</name>
<dbReference type="Proteomes" id="UP000591131">
    <property type="component" value="Unassembled WGS sequence"/>
</dbReference>
<evidence type="ECO:0000256" key="1">
    <source>
        <dbReference type="SAM" id="Phobius"/>
    </source>
</evidence>
<gene>
    <name evidence="2" type="ORF">FOL47_006977</name>
</gene>
<evidence type="ECO:0000313" key="2">
    <source>
        <dbReference type="EMBL" id="KAF4678026.1"/>
    </source>
</evidence>
<dbReference type="EMBL" id="JAAPAO010000004">
    <property type="protein sequence ID" value="KAF4678026.1"/>
    <property type="molecule type" value="Genomic_DNA"/>
</dbReference>
<keyword evidence="1" id="KW-1133">Transmembrane helix</keyword>
<accession>A0A7J6N2Q5</accession>
<organism evidence="2 3">
    <name type="scientific">Perkinsus chesapeaki</name>
    <name type="common">Clam parasite</name>
    <name type="synonym">Perkinsus andrewsi</name>
    <dbReference type="NCBI Taxonomy" id="330153"/>
    <lineage>
        <taxon>Eukaryota</taxon>
        <taxon>Sar</taxon>
        <taxon>Alveolata</taxon>
        <taxon>Perkinsozoa</taxon>
        <taxon>Perkinsea</taxon>
        <taxon>Perkinsida</taxon>
        <taxon>Perkinsidae</taxon>
        <taxon>Perkinsus</taxon>
    </lineage>
</organism>
<dbReference type="AlphaFoldDB" id="A0A7J6N2Q5"/>
<keyword evidence="1" id="KW-0812">Transmembrane</keyword>
<keyword evidence="1" id="KW-0472">Membrane</keyword>
<keyword evidence="3" id="KW-1185">Reference proteome</keyword>
<feature type="transmembrane region" description="Helical" evidence="1">
    <location>
        <begin position="184"/>
        <end position="200"/>
    </location>
</feature>
<protein>
    <submittedName>
        <fullName evidence="2">Uncharacterized protein</fullName>
    </submittedName>
</protein>